<proteinExistence type="predicted"/>
<dbReference type="Proteomes" id="UP000320404">
    <property type="component" value="Unassembled WGS sequence"/>
</dbReference>
<reference evidence="2 3" key="1">
    <citation type="submission" date="2019-02" db="EMBL/GenBank/DDBJ databases">
        <title>Prokaryotic population dynamics and viral predation in marine succession experiment using metagenomics: the confinement effect.</title>
        <authorList>
            <person name="Haro-Moreno J.M."/>
            <person name="Rodriguez-Valera F."/>
            <person name="Lopez-Perez M."/>
        </authorList>
    </citation>
    <scope>NUCLEOTIDE SEQUENCE [LARGE SCALE GENOMIC DNA]</scope>
    <source>
        <strain evidence="2">MED-G158</strain>
    </source>
</reference>
<name>A0A520RYM7_9GAMM</name>
<accession>A0A520RYM7</accession>
<dbReference type="InterPro" id="IPR027417">
    <property type="entry name" value="P-loop_NTPase"/>
</dbReference>
<dbReference type="GO" id="GO:0016887">
    <property type="term" value="F:ATP hydrolysis activity"/>
    <property type="evidence" value="ECO:0007669"/>
    <property type="project" value="InterPro"/>
</dbReference>
<dbReference type="AlphaFoldDB" id="A0A520RYM7"/>
<feature type="domain" description="ATPase AAA-3" evidence="1">
    <location>
        <begin position="30"/>
        <end position="84"/>
    </location>
</feature>
<comment type="caution">
    <text evidence="2">The sequence shown here is derived from an EMBL/GenBank/DDBJ whole genome shotgun (WGS) entry which is preliminary data.</text>
</comment>
<protein>
    <recommendedName>
        <fullName evidence="1">ATPase AAA-3 domain-containing protein</fullName>
    </recommendedName>
</protein>
<dbReference type="GO" id="GO:0005524">
    <property type="term" value="F:ATP binding"/>
    <property type="evidence" value="ECO:0007669"/>
    <property type="project" value="InterPro"/>
</dbReference>
<evidence type="ECO:0000259" key="1">
    <source>
        <dbReference type="Pfam" id="PF07726"/>
    </source>
</evidence>
<dbReference type="InterPro" id="IPR050764">
    <property type="entry name" value="CbbQ/NirQ/NorQ/GpvN"/>
</dbReference>
<dbReference type="PANTHER" id="PTHR42759">
    <property type="entry name" value="MOXR FAMILY PROTEIN"/>
    <property type="match status" value="1"/>
</dbReference>
<dbReference type="Gene3D" id="3.40.50.300">
    <property type="entry name" value="P-loop containing nucleotide triphosphate hydrolases"/>
    <property type="match status" value="1"/>
</dbReference>
<dbReference type="PANTHER" id="PTHR42759:SF5">
    <property type="entry name" value="METHANOL DEHYDROGENASE REGULATOR"/>
    <property type="match status" value="1"/>
</dbReference>
<dbReference type="Pfam" id="PF07726">
    <property type="entry name" value="AAA_3"/>
    <property type="match status" value="1"/>
</dbReference>
<gene>
    <name evidence="2" type="ORF">EVA69_04395</name>
</gene>
<dbReference type="InterPro" id="IPR011703">
    <property type="entry name" value="ATPase_AAA-3"/>
</dbReference>
<dbReference type="SUPFAM" id="SSF52540">
    <property type="entry name" value="P-loop containing nucleoside triphosphate hydrolases"/>
    <property type="match status" value="1"/>
</dbReference>
<organism evidence="2 3">
    <name type="scientific">OM182 bacterium</name>
    <dbReference type="NCBI Taxonomy" id="2510334"/>
    <lineage>
        <taxon>Bacteria</taxon>
        <taxon>Pseudomonadati</taxon>
        <taxon>Pseudomonadota</taxon>
        <taxon>Gammaproteobacteria</taxon>
        <taxon>OMG group</taxon>
        <taxon>OM182 clade</taxon>
    </lineage>
</organism>
<evidence type="ECO:0000313" key="3">
    <source>
        <dbReference type="Proteomes" id="UP000320404"/>
    </source>
</evidence>
<evidence type="ECO:0000313" key="2">
    <source>
        <dbReference type="EMBL" id="RZO75352.1"/>
    </source>
</evidence>
<sequence length="107" mass="12034">MRTLFEISKALLGREHQIKLSLCCLFSDGHLLIKDLPGMGKTTLSYALVRALGLKCNRIQFTSDLLPADILGISIFDQNTAQSEKASFKTMRALLRELRAVLRRNDL</sequence>
<dbReference type="EMBL" id="SHAH01000059">
    <property type="protein sequence ID" value="RZO75352.1"/>
    <property type="molecule type" value="Genomic_DNA"/>
</dbReference>